<dbReference type="InterPro" id="IPR022653">
    <property type="entry name" value="De-COase2_pyr-phos_BS"/>
</dbReference>
<organism evidence="10 11">
    <name type="scientific">Gilvimarinus xylanilyticus</name>
    <dbReference type="NCBI Taxonomy" id="2944139"/>
    <lineage>
        <taxon>Bacteria</taxon>
        <taxon>Pseudomonadati</taxon>
        <taxon>Pseudomonadota</taxon>
        <taxon>Gammaproteobacteria</taxon>
        <taxon>Cellvibrionales</taxon>
        <taxon>Cellvibrionaceae</taxon>
        <taxon>Gilvimarinus</taxon>
    </lineage>
</organism>
<keyword evidence="3 8" id="KW-0663">Pyridoxal phosphate</keyword>
<dbReference type="CDD" id="cd00622">
    <property type="entry name" value="PLPDE_III_ODC"/>
    <property type="match status" value="1"/>
</dbReference>
<dbReference type="PANTHER" id="PTHR11482:SF6">
    <property type="entry name" value="ORNITHINE DECARBOXYLASE 1-RELATED"/>
    <property type="match status" value="1"/>
</dbReference>
<dbReference type="GO" id="GO:0005737">
    <property type="term" value="C:cytoplasm"/>
    <property type="evidence" value="ECO:0007669"/>
    <property type="project" value="TreeGrafter"/>
</dbReference>
<dbReference type="PRINTS" id="PR01182">
    <property type="entry name" value="ORNDCRBXLASE"/>
</dbReference>
<dbReference type="PRINTS" id="PR01179">
    <property type="entry name" value="ODADCRBXLASE"/>
</dbReference>
<dbReference type="Proteomes" id="UP001139319">
    <property type="component" value="Unassembled WGS sequence"/>
</dbReference>
<keyword evidence="11" id="KW-1185">Reference proteome</keyword>
<dbReference type="AlphaFoldDB" id="A0A9X2I261"/>
<dbReference type="InterPro" id="IPR002433">
    <property type="entry name" value="Orn_de-COase"/>
</dbReference>
<evidence type="ECO:0000256" key="2">
    <source>
        <dbReference type="ARBA" id="ARBA00008872"/>
    </source>
</evidence>
<evidence type="ECO:0000256" key="4">
    <source>
        <dbReference type="ARBA" id="ARBA00023239"/>
    </source>
</evidence>
<comment type="pathway">
    <text evidence="5">Amine and polyamine biosynthesis; putrescine biosynthesis via L-ornithine pathway; putrescine from L-ornithine: step 1/1.</text>
</comment>
<feature type="modified residue" description="N6-(pyridoxal phosphate)lysine" evidence="8">
    <location>
        <position position="62"/>
    </location>
</feature>
<keyword evidence="4" id="KW-0456">Lyase</keyword>
<dbReference type="FunFam" id="2.40.37.10:FF:000004">
    <property type="entry name" value="Ornithine decarboxylase"/>
    <property type="match status" value="1"/>
</dbReference>
<gene>
    <name evidence="10" type="ORF">M6D89_06480</name>
</gene>
<evidence type="ECO:0000313" key="10">
    <source>
        <dbReference type="EMBL" id="MCP8898940.1"/>
    </source>
</evidence>
<evidence type="ECO:0000256" key="8">
    <source>
        <dbReference type="PIRSR" id="PIRSR600183-50"/>
    </source>
</evidence>
<dbReference type="PROSITE" id="PS00878">
    <property type="entry name" value="ODR_DC_2_1"/>
    <property type="match status" value="1"/>
</dbReference>
<comment type="cofactor">
    <cofactor evidence="1 8">
        <name>pyridoxal 5'-phosphate</name>
        <dbReference type="ChEBI" id="CHEBI:597326"/>
    </cofactor>
</comment>
<name>A0A9X2I261_9GAMM</name>
<comment type="caution">
    <text evidence="10">The sequence shown here is derived from an EMBL/GenBank/DDBJ whole genome shotgun (WGS) entry which is preliminary data.</text>
</comment>
<evidence type="ECO:0000256" key="1">
    <source>
        <dbReference type="ARBA" id="ARBA00001933"/>
    </source>
</evidence>
<comment type="similarity">
    <text evidence="2">Belongs to the Orn/Lys/Arg decarboxylase class-II family.</text>
</comment>
<accession>A0A9X2I261</accession>
<dbReference type="Pfam" id="PF02784">
    <property type="entry name" value="Orn_Arg_deC_N"/>
    <property type="match status" value="1"/>
</dbReference>
<comment type="catalytic activity">
    <reaction evidence="7">
        <text>L-ornithine + H(+) = putrescine + CO2</text>
        <dbReference type="Rhea" id="RHEA:22964"/>
        <dbReference type="ChEBI" id="CHEBI:15378"/>
        <dbReference type="ChEBI" id="CHEBI:16526"/>
        <dbReference type="ChEBI" id="CHEBI:46911"/>
        <dbReference type="ChEBI" id="CHEBI:326268"/>
        <dbReference type="EC" id="4.1.1.17"/>
    </reaction>
</comment>
<dbReference type="EMBL" id="JAMFTH010000001">
    <property type="protein sequence ID" value="MCP8898940.1"/>
    <property type="molecule type" value="Genomic_DNA"/>
</dbReference>
<evidence type="ECO:0000256" key="5">
    <source>
        <dbReference type="ARBA" id="ARBA00034115"/>
    </source>
</evidence>
<dbReference type="Gene3D" id="2.40.37.10">
    <property type="entry name" value="Lyase, Ornithine Decarboxylase, Chain A, domain 1"/>
    <property type="match status" value="1"/>
</dbReference>
<protein>
    <recommendedName>
        <fullName evidence="6">ornithine decarboxylase</fullName>
        <ecNumber evidence="6">4.1.1.17</ecNumber>
    </recommendedName>
</protein>
<dbReference type="InterPro" id="IPR022657">
    <property type="entry name" value="De-COase2_CS"/>
</dbReference>
<dbReference type="Gene3D" id="3.20.20.10">
    <property type="entry name" value="Alanine racemase"/>
    <property type="match status" value="1"/>
</dbReference>
<evidence type="ECO:0000256" key="6">
    <source>
        <dbReference type="ARBA" id="ARBA00034138"/>
    </source>
</evidence>
<sequence length="394" mass="43725">MNQFNGVTDVTDYYQAETFARIKAFADTRETPFVVIDLPTIGRAYDDLVASFDYADIYYAVKANPAPAIISLLRDRGANFDIASRYELDKVMGLGVDAERISYGNTIKKAADIRYFHERGVRLFATDSEDDLVNIAREAPGAQVYVRVLTDGSQTADWPLSRKFGCETEMAVELLTHAQALGLEPYGVSFHVGSQQREIGSWDAALAKVKVIFERLQQEQGIVLKMINMGGGFPANYISRTNDLATYAEEITRFLQEDFAEGFPRIILEPGRSLIANAGVLVSEVVLISRKSRTALHRWVFTDVGKFGGLIETLDESIKYPVYTEKSGELEGAVLAGPTCDSADIMYENFKYPLPLDLSAGDRLYWLSTGAYTTSYSAVEFNGFPPLAEYCIGE</sequence>
<dbReference type="GO" id="GO:0004586">
    <property type="term" value="F:ornithine decarboxylase activity"/>
    <property type="evidence" value="ECO:0007669"/>
    <property type="project" value="UniProtKB-EC"/>
</dbReference>
<dbReference type="InterPro" id="IPR009006">
    <property type="entry name" value="Ala_racemase/Decarboxylase_C"/>
</dbReference>
<evidence type="ECO:0000313" key="11">
    <source>
        <dbReference type="Proteomes" id="UP001139319"/>
    </source>
</evidence>
<evidence type="ECO:0000259" key="9">
    <source>
        <dbReference type="Pfam" id="PF02784"/>
    </source>
</evidence>
<dbReference type="RefSeq" id="WP_253967205.1">
    <property type="nucleotide sequence ID" value="NZ_JAMFTH010000001.1"/>
</dbReference>
<dbReference type="InterPro" id="IPR000183">
    <property type="entry name" value="Orn/DAP/Arg_de-COase"/>
</dbReference>
<dbReference type="PANTHER" id="PTHR11482">
    <property type="entry name" value="ARGININE/DIAMINOPIMELATE/ORNITHINE DECARBOXYLASE"/>
    <property type="match status" value="1"/>
</dbReference>
<feature type="active site" description="Proton donor" evidence="8">
    <location>
        <position position="340"/>
    </location>
</feature>
<evidence type="ECO:0000256" key="7">
    <source>
        <dbReference type="ARBA" id="ARBA00049127"/>
    </source>
</evidence>
<feature type="domain" description="Orn/DAP/Arg decarboxylase 2 N-terminal" evidence="9">
    <location>
        <begin position="41"/>
        <end position="276"/>
    </location>
</feature>
<reference evidence="10" key="2">
    <citation type="submission" date="2023-01" db="EMBL/GenBank/DDBJ databases">
        <title>Gilvimarinus xylanilyticus HB14 isolated from Caulerpa lentillifera aquaculture base in Hainan, China.</title>
        <authorList>
            <person name="Zhang Y.-J."/>
        </authorList>
    </citation>
    <scope>NUCLEOTIDE SEQUENCE</scope>
    <source>
        <strain evidence="10">HB14</strain>
    </source>
</reference>
<dbReference type="FunFam" id="3.20.20.10:FF:000008">
    <property type="entry name" value="Ornithine decarboxylase"/>
    <property type="match status" value="1"/>
</dbReference>
<dbReference type="SUPFAM" id="SSF50621">
    <property type="entry name" value="Alanine racemase C-terminal domain-like"/>
    <property type="match status" value="1"/>
</dbReference>
<dbReference type="PROSITE" id="PS00879">
    <property type="entry name" value="ODR_DC_2_2"/>
    <property type="match status" value="1"/>
</dbReference>
<dbReference type="InterPro" id="IPR029066">
    <property type="entry name" value="PLP-binding_barrel"/>
</dbReference>
<reference evidence="10" key="1">
    <citation type="submission" date="2022-05" db="EMBL/GenBank/DDBJ databases">
        <authorList>
            <person name="Sun H.-N."/>
        </authorList>
    </citation>
    <scope>NUCLEOTIDE SEQUENCE</scope>
    <source>
        <strain evidence="10">HB14</strain>
    </source>
</reference>
<evidence type="ECO:0000256" key="3">
    <source>
        <dbReference type="ARBA" id="ARBA00022898"/>
    </source>
</evidence>
<dbReference type="InterPro" id="IPR022644">
    <property type="entry name" value="De-COase2_N"/>
</dbReference>
<dbReference type="SUPFAM" id="SSF51419">
    <property type="entry name" value="PLP-binding barrel"/>
    <property type="match status" value="1"/>
</dbReference>
<dbReference type="EC" id="4.1.1.17" evidence="6"/>
<proteinExistence type="inferred from homology"/>
<dbReference type="GO" id="GO:0033387">
    <property type="term" value="P:putrescine biosynthetic process from arginine, via ornithine"/>
    <property type="evidence" value="ECO:0007669"/>
    <property type="project" value="TreeGrafter"/>
</dbReference>